<accession>A0A9X9PRH8</accession>
<sequence>MARLKPPVSQKTMMTPREWAEAHLNWTCEDWTSVLWTDKTWVEDGRHSREWVTRS</sequence>
<evidence type="ECO:0000313" key="1">
    <source>
        <dbReference type="EMBL" id="VCU40036.1"/>
    </source>
</evidence>
<reference evidence="1 2" key="1">
    <citation type="submission" date="2018-08" db="EMBL/GenBank/DDBJ databases">
        <authorList>
            <person name="Muller C M."/>
        </authorList>
    </citation>
    <scope>NUCLEOTIDE SEQUENCE [LARGE SCALE GENOMIC DNA]</scope>
</reference>
<feature type="non-terminal residue" evidence="1">
    <location>
        <position position="55"/>
    </location>
</feature>
<name>A0A9X9PRH8_BLUGR</name>
<dbReference type="Proteomes" id="UP000324639">
    <property type="component" value="Chromosome Bgt_-02"/>
</dbReference>
<organism evidence="1 2">
    <name type="scientific">Blumeria graminis f. sp. tritici</name>
    <dbReference type="NCBI Taxonomy" id="62690"/>
    <lineage>
        <taxon>Eukaryota</taxon>
        <taxon>Fungi</taxon>
        <taxon>Dikarya</taxon>
        <taxon>Ascomycota</taxon>
        <taxon>Pezizomycotina</taxon>
        <taxon>Leotiomycetes</taxon>
        <taxon>Erysiphales</taxon>
        <taxon>Erysiphaceae</taxon>
        <taxon>Blumeria</taxon>
    </lineage>
</organism>
<dbReference type="Gene3D" id="3.30.420.10">
    <property type="entry name" value="Ribonuclease H-like superfamily/Ribonuclease H"/>
    <property type="match status" value="1"/>
</dbReference>
<evidence type="ECO:0000313" key="2">
    <source>
        <dbReference type="Proteomes" id="UP000324639"/>
    </source>
</evidence>
<dbReference type="GO" id="GO:0003676">
    <property type="term" value="F:nucleic acid binding"/>
    <property type="evidence" value="ECO:0007669"/>
    <property type="project" value="InterPro"/>
</dbReference>
<gene>
    <name evidence="1" type="ORF">BGT96224V316_LOCUS1281</name>
</gene>
<dbReference type="AlphaFoldDB" id="A0A9X9PRH8"/>
<dbReference type="InterPro" id="IPR036397">
    <property type="entry name" value="RNaseH_sf"/>
</dbReference>
<proteinExistence type="predicted"/>
<protein>
    <submittedName>
        <fullName evidence="1">Bgt-51068</fullName>
    </submittedName>
</protein>
<keyword evidence="2" id="KW-1185">Reference proteome</keyword>
<dbReference type="EMBL" id="LR026985">
    <property type="protein sequence ID" value="VCU40036.1"/>
    <property type="molecule type" value="Genomic_DNA"/>
</dbReference>